<feature type="transmembrane region" description="Helical" evidence="8">
    <location>
        <begin position="110"/>
        <end position="131"/>
    </location>
</feature>
<sequence length="493" mass="51464">MSRQQVSHDRRRWLALITVCLAQLMIALDTTIVNVALPQIQRDLDLSQSSLTWVVNAFLVTFGCFLLPAGRLGDLAGRKRVFLAGLAVFTVASLLCGLAQTPALLIGARFLQGIGAAVQSSVILAIIVIEFPVPQERARAMSAWVFTAVAGASLGLLAGGVLTQLLSWHWAFFVNIPVGLAAGLAGWVLIPDDRGIGFSEGIDWLGSLLITVALAAAVYGIVEPATYGWGSPHTLVPLALALVLLAAFVAVENRHPNPIFPLRILKLHGLILSSAIRGLMVSGVLGMFFLGSLYQEQVLGYGALETGLAFLPYAVSVAILSLGLTRRLVTRFGSVPVIAVGVAVAAAGMLMLLLGGTHAGYFPFLFLAFLGMGLGMGTAFSPLTMIAMAEVPHRDAGLASGIVNVSQQVAGALGLALLTTIATSRSAGLSRAGQGVDASLVGGYHRAYEFGAGALVLALILVVTVLRKHVPNLPSAPESPPLDEAKTTDEISG</sequence>
<comment type="caution">
    <text evidence="10">The sequence shown here is derived from an EMBL/GenBank/DDBJ whole genome shotgun (WGS) entry which is preliminary data.</text>
</comment>
<protein>
    <submittedName>
        <fullName evidence="10">MFS transporter</fullName>
    </submittedName>
</protein>
<dbReference type="PANTHER" id="PTHR42718">
    <property type="entry name" value="MAJOR FACILITATOR SUPERFAMILY MULTIDRUG TRANSPORTER MFSC"/>
    <property type="match status" value="1"/>
</dbReference>
<keyword evidence="5 8" id="KW-1133">Transmembrane helix</keyword>
<keyword evidence="4 8" id="KW-0812">Transmembrane</keyword>
<evidence type="ECO:0000256" key="8">
    <source>
        <dbReference type="SAM" id="Phobius"/>
    </source>
</evidence>
<feature type="transmembrane region" description="Helical" evidence="8">
    <location>
        <begin position="49"/>
        <end position="69"/>
    </location>
</feature>
<feature type="transmembrane region" description="Helical" evidence="8">
    <location>
        <begin position="81"/>
        <end position="104"/>
    </location>
</feature>
<feature type="transmembrane region" description="Helical" evidence="8">
    <location>
        <begin position="337"/>
        <end position="355"/>
    </location>
</feature>
<evidence type="ECO:0000256" key="2">
    <source>
        <dbReference type="ARBA" id="ARBA00022448"/>
    </source>
</evidence>
<feature type="transmembrane region" description="Helical" evidence="8">
    <location>
        <begin position="234"/>
        <end position="251"/>
    </location>
</feature>
<feature type="domain" description="Major facilitator superfamily (MFS) profile" evidence="9">
    <location>
        <begin position="15"/>
        <end position="470"/>
    </location>
</feature>
<dbReference type="RefSeq" id="WP_231481257.1">
    <property type="nucleotide sequence ID" value="NZ_BAAAZO010000009.1"/>
</dbReference>
<dbReference type="InterPro" id="IPR020846">
    <property type="entry name" value="MFS_dom"/>
</dbReference>
<feature type="transmembrane region" description="Helical" evidence="8">
    <location>
        <begin position="409"/>
        <end position="427"/>
    </location>
</feature>
<feature type="transmembrane region" description="Helical" evidence="8">
    <location>
        <begin position="168"/>
        <end position="190"/>
    </location>
</feature>
<feature type="transmembrane region" description="Helical" evidence="8">
    <location>
        <begin position="271"/>
        <end position="294"/>
    </location>
</feature>
<feature type="compositionally biased region" description="Basic and acidic residues" evidence="7">
    <location>
        <begin position="483"/>
        <end position="493"/>
    </location>
</feature>
<evidence type="ECO:0000313" key="11">
    <source>
        <dbReference type="Proteomes" id="UP001501074"/>
    </source>
</evidence>
<evidence type="ECO:0000256" key="6">
    <source>
        <dbReference type="ARBA" id="ARBA00023136"/>
    </source>
</evidence>
<dbReference type="Proteomes" id="UP001501074">
    <property type="component" value="Unassembled WGS sequence"/>
</dbReference>
<dbReference type="CDD" id="cd17321">
    <property type="entry name" value="MFS_MMR_MDR_like"/>
    <property type="match status" value="1"/>
</dbReference>
<dbReference type="PANTHER" id="PTHR42718:SF46">
    <property type="entry name" value="BLR6921 PROTEIN"/>
    <property type="match status" value="1"/>
</dbReference>
<dbReference type="PRINTS" id="PR01036">
    <property type="entry name" value="TCRTETB"/>
</dbReference>
<evidence type="ECO:0000256" key="3">
    <source>
        <dbReference type="ARBA" id="ARBA00022475"/>
    </source>
</evidence>
<keyword evidence="11" id="KW-1185">Reference proteome</keyword>
<evidence type="ECO:0000256" key="5">
    <source>
        <dbReference type="ARBA" id="ARBA00022989"/>
    </source>
</evidence>
<keyword evidence="3" id="KW-1003">Cell membrane</keyword>
<proteinExistence type="predicted"/>
<dbReference type="Gene3D" id="1.20.1250.20">
    <property type="entry name" value="MFS general substrate transporter like domains"/>
    <property type="match status" value="1"/>
</dbReference>
<name>A0ABP6ZYY9_9ACTN</name>
<feature type="transmembrane region" description="Helical" evidence="8">
    <location>
        <begin position="306"/>
        <end position="325"/>
    </location>
</feature>
<dbReference type="Gene3D" id="1.20.1720.10">
    <property type="entry name" value="Multidrug resistance protein D"/>
    <property type="match status" value="1"/>
</dbReference>
<feature type="transmembrane region" description="Helical" evidence="8">
    <location>
        <begin position="447"/>
        <end position="466"/>
    </location>
</feature>
<dbReference type="InterPro" id="IPR011701">
    <property type="entry name" value="MFS"/>
</dbReference>
<reference evidence="11" key="1">
    <citation type="journal article" date="2019" name="Int. J. Syst. Evol. Microbiol.">
        <title>The Global Catalogue of Microorganisms (GCM) 10K type strain sequencing project: providing services to taxonomists for standard genome sequencing and annotation.</title>
        <authorList>
            <consortium name="The Broad Institute Genomics Platform"/>
            <consortium name="The Broad Institute Genome Sequencing Center for Infectious Disease"/>
            <person name="Wu L."/>
            <person name="Ma J."/>
        </authorList>
    </citation>
    <scope>NUCLEOTIDE SEQUENCE [LARGE SCALE GENOMIC DNA]</scope>
    <source>
        <strain evidence="11">JCM 16902</strain>
    </source>
</reference>
<feature type="region of interest" description="Disordered" evidence="7">
    <location>
        <begin position="473"/>
        <end position="493"/>
    </location>
</feature>
<keyword evidence="2" id="KW-0813">Transport</keyword>
<evidence type="ECO:0000256" key="4">
    <source>
        <dbReference type="ARBA" id="ARBA00022692"/>
    </source>
</evidence>
<dbReference type="PROSITE" id="PS50850">
    <property type="entry name" value="MFS"/>
    <property type="match status" value="1"/>
</dbReference>
<feature type="transmembrane region" description="Helical" evidence="8">
    <location>
        <begin position="202"/>
        <end position="222"/>
    </location>
</feature>
<organism evidence="10 11">
    <name type="scientific">Kineosporia mesophila</name>
    <dbReference type="NCBI Taxonomy" id="566012"/>
    <lineage>
        <taxon>Bacteria</taxon>
        <taxon>Bacillati</taxon>
        <taxon>Actinomycetota</taxon>
        <taxon>Actinomycetes</taxon>
        <taxon>Kineosporiales</taxon>
        <taxon>Kineosporiaceae</taxon>
        <taxon>Kineosporia</taxon>
    </lineage>
</organism>
<feature type="transmembrane region" description="Helical" evidence="8">
    <location>
        <begin position="12"/>
        <end position="37"/>
    </location>
</feature>
<feature type="transmembrane region" description="Helical" evidence="8">
    <location>
        <begin position="361"/>
        <end position="388"/>
    </location>
</feature>
<dbReference type="NCBIfam" id="TIGR00711">
    <property type="entry name" value="efflux_EmrB"/>
    <property type="match status" value="1"/>
</dbReference>
<comment type="subcellular location">
    <subcellularLocation>
        <location evidence="1">Cell membrane</location>
        <topology evidence="1">Multi-pass membrane protein</topology>
    </subcellularLocation>
</comment>
<feature type="transmembrane region" description="Helical" evidence="8">
    <location>
        <begin position="143"/>
        <end position="162"/>
    </location>
</feature>
<evidence type="ECO:0000259" key="9">
    <source>
        <dbReference type="PROSITE" id="PS50850"/>
    </source>
</evidence>
<dbReference type="SUPFAM" id="SSF103473">
    <property type="entry name" value="MFS general substrate transporter"/>
    <property type="match status" value="1"/>
</dbReference>
<evidence type="ECO:0000256" key="1">
    <source>
        <dbReference type="ARBA" id="ARBA00004651"/>
    </source>
</evidence>
<evidence type="ECO:0000313" key="10">
    <source>
        <dbReference type="EMBL" id="GAA3622947.1"/>
    </source>
</evidence>
<keyword evidence="6 8" id="KW-0472">Membrane</keyword>
<accession>A0ABP6ZYY9</accession>
<evidence type="ECO:0000256" key="7">
    <source>
        <dbReference type="SAM" id="MobiDB-lite"/>
    </source>
</evidence>
<gene>
    <name evidence="10" type="ORF">GCM10022223_44920</name>
</gene>
<dbReference type="EMBL" id="BAAAZO010000009">
    <property type="protein sequence ID" value="GAA3622947.1"/>
    <property type="molecule type" value="Genomic_DNA"/>
</dbReference>
<dbReference type="Pfam" id="PF07690">
    <property type="entry name" value="MFS_1"/>
    <property type="match status" value="1"/>
</dbReference>
<dbReference type="InterPro" id="IPR004638">
    <property type="entry name" value="EmrB-like"/>
</dbReference>
<dbReference type="InterPro" id="IPR036259">
    <property type="entry name" value="MFS_trans_sf"/>
</dbReference>